<name>A0A423PSA8_9GAMM</name>
<comment type="similarity">
    <text evidence="2 7">Belongs to the DMRL synthase family.</text>
</comment>
<dbReference type="GO" id="GO:0000906">
    <property type="term" value="F:6,7-dimethyl-8-ribityllumazine synthase activity"/>
    <property type="evidence" value="ECO:0007669"/>
    <property type="project" value="UniProtKB-UniRule"/>
</dbReference>
<evidence type="ECO:0000313" key="9">
    <source>
        <dbReference type="Proteomes" id="UP000285123"/>
    </source>
</evidence>
<dbReference type="PANTHER" id="PTHR21058">
    <property type="entry name" value="6,7-DIMETHYL-8-RIBITYLLUMAZINE SYNTHASE DMRL SYNTHASE LUMAZINE SYNTHASE"/>
    <property type="match status" value="1"/>
</dbReference>
<evidence type="ECO:0000313" key="8">
    <source>
        <dbReference type="EMBL" id="ROO28411.1"/>
    </source>
</evidence>
<sequence>MRTLQGEFDGSGLKIAVLCTRWNDDVVDRLVDGAMDVLSDCGVDDDDITLVRVPGAFELPLVADRLADRYAEDGALDGIVALGAVIRGETPHFDYICTECAKGLSATALEYGLPVGFGVITADTAEQADARAQSDEDHNKGAEAASAVVEMITLLRSIED</sequence>
<evidence type="ECO:0000256" key="1">
    <source>
        <dbReference type="ARBA" id="ARBA00004917"/>
    </source>
</evidence>
<dbReference type="Pfam" id="PF00885">
    <property type="entry name" value="DMRL_synthase"/>
    <property type="match status" value="1"/>
</dbReference>
<dbReference type="GO" id="GO:0009349">
    <property type="term" value="C:riboflavin synthase complex"/>
    <property type="evidence" value="ECO:0007669"/>
    <property type="project" value="UniProtKB-UniRule"/>
</dbReference>
<dbReference type="EC" id="2.5.1.78" evidence="3 7"/>
<comment type="catalytic activity">
    <reaction evidence="6 7">
        <text>(2S)-2-hydroxy-3-oxobutyl phosphate + 5-amino-6-(D-ribitylamino)uracil = 6,7-dimethyl-8-(1-D-ribityl)lumazine + phosphate + 2 H2O + H(+)</text>
        <dbReference type="Rhea" id="RHEA:26152"/>
        <dbReference type="ChEBI" id="CHEBI:15377"/>
        <dbReference type="ChEBI" id="CHEBI:15378"/>
        <dbReference type="ChEBI" id="CHEBI:15934"/>
        <dbReference type="ChEBI" id="CHEBI:43474"/>
        <dbReference type="ChEBI" id="CHEBI:58201"/>
        <dbReference type="ChEBI" id="CHEBI:58830"/>
        <dbReference type="EC" id="2.5.1.78"/>
    </reaction>
</comment>
<feature type="binding site" evidence="7">
    <location>
        <begin position="56"/>
        <end position="58"/>
    </location>
    <ligand>
        <name>5-amino-6-(D-ribitylamino)uracil</name>
        <dbReference type="ChEBI" id="CHEBI:15934"/>
    </ligand>
</feature>
<keyword evidence="4 7" id="KW-0686">Riboflavin biosynthesis</keyword>
<evidence type="ECO:0000256" key="3">
    <source>
        <dbReference type="ARBA" id="ARBA00012664"/>
    </source>
</evidence>
<dbReference type="NCBIfam" id="TIGR00114">
    <property type="entry name" value="lumazine-synth"/>
    <property type="match status" value="1"/>
</dbReference>
<organism evidence="8 9">
    <name type="scientific">Salinisphaera orenii YIM 95161</name>
    <dbReference type="NCBI Taxonomy" id="1051139"/>
    <lineage>
        <taxon>Bacteria</taxon>
        <taxon>Pseudomonadati</taxon>
        <taxon>Pseudomonadota</taxon>
        <taxon>Gammaproteobacteria</taxon>
        <taxon>Salinisphaerales</taxon>
        <taxon>Salinisphaeraceae</taxon>
        <taxon>Salinisphaera</taxon>
    </lineage>
</organism>
<dbReference type="EMBL" id="AYKF01000087">
    <property type="protein sequence ID" value="ROO28411.1"/>
    <property type="molecule type" value="Genomic_DNA"/>
</dbReference>
<dbReference type="InterPro" id="IPR002180">
    <property type="entry name" value="LS/RS"/>
</dbReference>
<comment type="function">
    <text evidence="7">Catalyzes the formation of 6,7-dimethyl-8-ribityllumazine by condensation of 5-amino-6-(D-ribitylamino)uracil with 3,4-dihydroxy-2-butanone 4-phosphate. This is the penultimate step in the biosynthesis of riboflavin.</text>
</comment>
<dbReference type="Gene3D" id="3.40.50.960">
    <property type="entry name" value="Lumazine/riboflavin synthase"/>
    <property type="match status" value="1"/>
</dbReference>
<dbReference type="PANTHER" id="PTHR21058:SF0">
    <property type="entry name" value="6,7-DIMETHYL-8-RIBITYLLUMAZINE SYNTHASE"/>
    <property type="match status" value="1"/>
</dbReference>
<dbReference type="RefSeq" id="WP_123591299.1">
    <property type="nucleotide sequence ID" value="NZ_AYKF01000087.1"/>
</dbReference>
<keyword evidence="5 7" id="KW-0808">Transferase</keyword>
<comment type="subunit">
    <text evidence="7">Forms an icosahedral capsid composed of 60 subunits, arranged as a dodecamer of pentamers.</text>
</comment>
<feature type="binding site" evidence="7">
    <location>
        <position position="117"/>
    </location>
    <ligand>
        <name>5-amino-6-(D-ribitylamino)uracil</name>
        <dbReference type="ChEBI" id="CHEBI:15934"/>
    </ligand>
</feature>
<dbReference type="UniPathway" id="UPA00275">
    <property type="reaction ID" value="UER00404"/>
</dbReference>
<dbReference type="AlphaFoldDB" id="A0A423PSA8"/>
<feature type="binding site" evidence="7">
    <location>
        <begin position="84"/>
        <end position="86"/>
    </location>
    <ligand>
        <name>5-amino-6-(D-ribitylamino)uracil</name>
        <dbReference type="ChEBI" id="CHEBI:15934"/>
    </ligand>
</feature>
<protein>
    <recommendedName>
        <fullName evidence="3 7">6,7-dimethyl-8-ribityllumazine synthase</fullName>
        <shortName evidence="7">DMRL synthase</shortName>
        <shortName evidence="7">LS</shortName>
        <shortName evidence="7">Lumazine synthase</shortName>
        <ecNumber evidence="3 7">2.5.1.78</ecNumber>
    </recommendedName>
</protein>
<dbReference type="InterPro" id="IPR034964">
    <property type="entry name" value="LS"/>
</dbReference>
<dbReference type="GO" id="GO:0009231">
    <property type="term" value="P:riboflavin biosynthetic process"/>
    <property type="evidence" value="ECO:0007669"/>
    <property type="project" value="UniProtKB-UniRule"/>
</dbReference>
<proteinExistence type="inferred from homology"/>
<feature type="binding site" evidence="7">
    <location>
        <position position="131"/>
    </location>
    <ligand>
        <name>(2S)-2-hydroxy-3-oxobutyl phosphate</name>
        <dbReference type="ChEBI" id="CHEBI:58830"/>
    </ligand>
</feature>
<dbReference type="GO" id="GO:0005829">
    <property type="term" value="C:cytosol"/>
    <property type="evidence" value="ECO:0007669"/>
    <property type="project" value="TreeGrafter"/>
</dbReference>
<accession>A0A423PSA8</accession>
<dbReference type="InterPro" id="IPR036467">
    <property type="entry name" value="LS/RS_sf"/>
</dbReference>
<reference evidence="8 9" key="1">
    <citation type="submission" date="2013-10" db="EMBL/GenBank/DDBJ databases">
        <title>Salinisphaera halophila YIM 95161 Genome Sequencing.</title>
        <authorList>
            <person name="Lai Q."/>
            <person name="Li C."/>
            <person name="Shao Z."/>
        </authorList>
    </citation>
    <scope>NUCLEOTIDE SEQUENCE [LARGE SCALE GENOMIC DNA]</scope>
    <source>
        <strain evidence="8 9">YIM 95161</strain>
    </source>
</reference>
<gene>
    <name evidence="7 8" type="primary">ribH</name>
    <name evidence="8" type="ORF">SAHL_10125</name>
</gene>
<comment type="pathway">
    <text evidence="1 7">Cofactor biosynthesis; riboflavin biosynthesis; riboflavin from 2-hydroxy-3-oxobutyl phosphate and 5-amino-6-(D-ribitylamino)uracil: step 1/2.</text>
</comment>
<feature type="binding site" evidence="7">
    <location>
        <position position="22"/>
    </location>
    <ligand>
        <name>5-amino-6-(D-ribitylamino)uracil</name>
        <dbReference type="ChEBI" id="CHEBI:15934"/>
    </ligand>
</feature>
<evidence type="ECO:0000256" key="7">
    <source>
        <dbReference type="HAMAP-Rule" id="MF_00178"/>
    </source>
</evidence>
<comment type="caution">
    <text evidence="8">The sequence shown here is derived from an EMBL/GenBank/DDBJ whole genome shotgun (WGS) entry which is preliminary data.</text>
</comment>
<dbReference type="CDD" id="cd09209">
    <property type="entry name" value="Lumazine_synthase-I"/>
    <property type="match status" value="1"/>
</dbReference>
<feature type="binding site" evidence="7">
    <location>
        <begin position="89"/>
        <end position="90"/>
    </location>
    <ligand>
        <name>(2S)-2-hydroxy-3-oxobutyl phosphate</name>
        <dbReference type="ChEBI" id="CHEBI:58830"/>
    </ligand>
</feature>
<dbReference type="OrthoDB" id="9809709at2"/>
<dbReference type="HAMAP" id="MF_00178">
    <property type="entry name" value="Lumazine_synth"/>
    <property type="match status" value="1"/>
</dbReference>
<evidence type="ECO:0000256" key="6">
    <source>
        <dbReference type="ARBA" id="ARBA00048785"/>
    </source>
</evidence>
<feature type="active site" description="Proton donor" evidence="7">
    <location>
        <position position="92"/>
    </location>
</feature>
<dbReference type="SUPFAM" id="SSF52121">
    <property type="entry name" value="Lumazine synthase"/>
    <property type="match status" value="1"/>
</dbReference>
<dbReference type="Proteomes" id="UP000285123">
    <property type="component" value="Unassembled WGS sequence"/>
</dbReference>
<evidence type="ECO:0000256" key="4">
    <source>
        <dbReference type="ARBA" id="ARBA00022619"/>
    </source>
</evidence>
<evidence type="ECO:0000256" key="2">
    <source>
        <dbReference type="ARBA" id="ARBA00007424"/>
    </source>
</evidence>
<evidence type="ECO:0000256" key="5">
    <source>
        <dbReference type="ARBA" id="ARBA00022679"/>
    </source>
</evidence>